<comment type="caution">
    <text evidence="1">The sequence shown here is derived from an EMBL/GenBank/DDBJ whole genome shotgun (WGS) entry which is preliminary data.</text>
</comment>
<dbReference type="AlphaFoldDB" id="A0A2P7S113"/>
<sequence length="84" mass="8574">MSICFVCSVFKFREIVASPICGALAAGYLTVPTLHYIKSIGLPLPPDDVASAHAAAFLIGGGPVRHVDCRYSLGAGGPATKAAS</sequence>
<evidence type="ECO:0000313" key="2">
    <source>
        <dbReference type="Proteomes" id="UP000241229"/>
    </source>
</evidence>
<organism evidence="1 2">
    <name type="scientific">Kumtagia ephedrae</name>
    <dbReference type="NCBI Taxonomy" id="2116701"/>
    <lineage>
        <taxon>Bacteria</taxon>
        <taxon>Pseudomonadati</taxon>
        <taxon>Pseudomonadota</taxon>
        <taxon>Alphaproteobacteria</taxon>
        <taxon>Hyphomicrobiales</taxon>
        <taxon>Phyllobacteriaceae</taxon>
        <taxon>Kumtagia</taxon>
    </lineage>
</organism>
<dbReference type="Proteomes" id="UP000241229">
    <property type="component" value="Unassembled WGS sequence"/>
</dbReference>
<accession>A0A2P7S113</accession>
<name>A0A2P7S113_9HYPH</name>
<proteinExistence type="predicted"/>
<keyword evidence="2" id="KW-1185">Reference proteome</keyword>
<gene>
    <name evidence="1" type="ORF">C7I84_21595</name>
</gene>
<protein>
    <submittedName>
        <fullName evidence="1">Uncharacterized protein</fullName>
    </submittedName>
</protein>
<reference evidence="1 2" key="1">
    <citation type="submission" date="2018-03" db="EMBL/GenBank/DDBJ databases">
        <title>The draft genome of Mesorhizobium sp. 6GN-30.</title>
        <authorList>
            <person name="Liu L."/>
            <person name="Li L."/>
            <person name="Wang T."/>
            <person name="Zhang X."/>
            <person name="Liang L."/>
        </authorList>
    </citation>
    <scope>NUCLEOTIDE SEQUENCE [LARGE SCALE GENOMIC DNA]</scope>
    <source>
        <strain evidence="1 2">6GN30</strain>
    </source>
</reference>
<dbReference type="RefSeq" id="WP_106774285.1">
    <property type="nucleotide sequence ID" value="NZ_PXYK01000023.1"/>
</dbReference>
<evidence type="ECO:0000313" key="1">
    <source>
        <dbReference type="EMBL" id="PSJ56160.1"/>
    </source>
</evidence>
<dbReference type="EMBL" id="PXYK01000023">
    <property type="protein sequence ID" value="PSJ56160.1"/>
    <property type="molecule type" value="Genomic_DNA"/>
</dbReference>